<dbReference type="Proteomes" id="UP000006322">
    <property type="component" value="Unassembled WGS sequence"/>
</dbReference>
<evidence type="ECO:0000259" key="1">
    <source>
        <dbReference type="Pfam" id="PF02371"/>
    </source>
</evidence>
<feature type="domain" description="Transposase IS116/IS110/IS902 C-terminal" evidence="1">
    <location>
        <begin position="1"/>
        <end position="79"/>
    </location>
</feature>
<dbReference type="Pfam" id="PF02371">
    <property type="entry name" value="Transposase_20"/>
    <property type="match status" value="1"/>
</dbReference>
<sequence>MKGIGKIASASIISNLPELGYMTNKQASALVGVAPMNRESGRYKGRRKIQGGRHQVRTVLYMAMMSAIQSNPVFKGTYQRLVAAGKPKKVAIIACIRKMVVILNSMLKDGVMWEAPKATN</sequence>
<evidence type="ECO:0000313" key="3">
    <source>
        <dbReference type="Proteomes" id="UP000006322"/>
    </source>
</evidence>
<proteinExistence type="predicted"/>
<dbReference type="AlphaFoldDB" id="K6ZHU8"/>
<accession>K6ZHU8</accession>
<dbReference type="PANTHER" id="PTHR33055:SF13">
    <property type="entry name" value="TRANSPOSASE"/>
    <property type="match status" value="1"/>
</dbReference>
<name>K6ZHU8_9ALTE</name>
<organism evidence="2 3">
    <name type="scientific">Paraglaciecola polaris LMG 21857</name>
    <dbReference type="NCBI Taxonomy" id="1129793"/>
    <lineage>
        <taxon>Bacteria</taxon>
        <taxon>Pseudomonadati</taxon>
        <taxon>Pseudomonadota</taxon>
        <taxon>Gammaproteobacteria</taxon>
        <taxon>Alteromonadales</taxon>
        <taxon>Alteromonadaceae</taxon>
        <taxon>Paraglaciecola</taxon>
    </lineage>
</organism>
<evidence type="ECO:0000313" key="2">
    <source>
        <dbReference type="EMBL" id="GAC35581.1"/>
    </source>
</evidence>
<dbReference type="InterPro" id="IPR003346">
    <property type="entry name" value="Transposase_20"/>
</dbReference>
<keyword evidence="3" id="KW-1185">Reference proteome</keyword>
<gene>
    <name evidence="2" type="ORF">GPLA_4707</name>
</gene>
<dbReference type="EMBL" id="BAER01000144">
    <property type="protein sequence ID" value="GAC35581.1"/>
    <property type="molecule type" value="Genomic_DNA"/>
</dbReference>
<dbReference type="PANTHER" id="PTHR33055">
    <property type="entry name" value="TRANSPOSASE FOR INSERTION SEQUENCE ELEMENT IS1111A"/>
    <property type="match status" value="1"/>
</dbReference>
<dbReference type="GO" id="GO:0004803">
    <property type="term" value="F:transposase activity"/>
    <property type="evidence" value="ECO:0007669"/>
    <property type="project" value="InterPro"/>
</dbReference>
<dbReference type="InterPro" id="IPR047650">
    <property type="entry name" value="Transpos_IS110"/>
</dbReference>
<dbReference type="GO" id="GO:0003677">
    <property type="term" value="F:DNA binding"/>
    <property type="evidence" value="ECO:0007669"/>
    <property type="project" value="InterPro"/>
</dbReference>
<reference evidence="3" key="1">
    <citation type="journal article" date="2014" name="Environ. Microbiol.">
        <title>Comparative genomics of the marine bacterial genus Glaciecola reveals the high degree of genomic diversity and genomic characteristic for cold adaptation.</title>
        <authorList>
            <person name="Qin Q.L."/>
            <person name="Xie B.B."/>
            <person name="Yu Y."/>
            <person name="Shu Y.L."/>
            <person name="Rong J.C."/>
            <person name="Zhang Y.J."/>
            <person name="Zhao D.L."/>
            <person name="Chen X.L."/>
            <person name="Zhang X.Y."/>
            <person name="Chen B."/>
            <person name="Zhou B.C."/>
            <person name="Zhang Y.Z."/>
        </authorList>
    </citation>
    <scope>NUCLEOTIDE SEQUENCE [LARGE SCALE GENOMIC DNA]</scope>
    <source>
        <strain evidence="3">LMG 21857</strain>
    </source>
</reference>
<protein>
    <submittedName>
        <fullName evidence="2">Transposase</fullName>
    </submittedName>
</protein>
<comment type="caution">
    <text evidence="2">The sequence shown here is derived from an EMBL/GenBank/DDBJ whole genome shotgun (WGS) entry which is preliminary data.</text>
</comment>
<dbReference type="GO" id="GO:0006313">
    <property type="term" value="P:DNA transposition"/>
    <property type="evidence" value="ECO:0007669"/>
    <property type="project" value="InterPro"/>
</dbReference>